<dbReference type="SUPFAM" id="SSF55073">
    <property type="entry name" value="Nucleotide cyclase"/>
    <property type="match status" value="1"/>
</dbReference>
<dbReference type="Gene3D" id="3.30.70.270">
    <property type="match status" value="1"/>
</dbReference>
<dbReference type="InterPro" id="IPR043128">
    <property type="entry name" value="Rev_trsase/Diguanyl_cyclase"/>
</dbReference>
<dbReference type="InterPro" id="IPR029016">
    <property type="entry name" value="GAF-like_dom_sf"/>
</dbReference>
<dbReference type="PANTHER" id="PTHR46663:SF2">
    <property type="entry name" value="GGDEF DOMAIN-CONTAINING PROTEIN"/>
    <property type="match status" value="1"/>
</dbReference>
<sequence>MKTIIKYELVINEALRSALNYHTPDEQINEFIRFFGRHIGSDRIYIFEDCKERHGTDNTYEWCAQGVTPEIDRLQNVDMDVIKWWYDTFSKGESIIITDIEDIKEEHRVSYDMLKAQNVRNVVVCPLRYKDEISGFFGVDNPPKSDYRGLTTFLDMIGTLLISFLKLRNSFIKSNKEAKLSSYSSLSKIYTSMHLVDVQTKRYHIIKMTDQVLEYLGKDFKIGEYEIRDDFCGHIKNIAEKMCVESQLQESLEFVDLSTLEERLLGENSIIHEFIDKISGWCRSRFIPVDYDEDGKLLHVLFCIECIEEEKKRENRLIYLAQTDLMTGLCNRGSGEKKITEFLKKKTGGLLCLIDCDKFKSINDNYGHSVGDKVIIAVAEKLQKTCRDSDVVLRLGGDEFAMFIPGMLEQRAAEKFFERFFENIRQIDIIEMQGKSIEISLGACFYDGYEEVSFDQLYRKADRAMYQSKKQKGCSAVIYGEEMSNSIRMQPGQL</sequence>
<name>A0ABX2GL84_9FIRM</name>
<dbReference type="InterPro" id="IPR052163">
    <property type="entry name" value="DGC-Regulatory_Protein"/>
</dbReference>
<feature type="domain" description="GGDEF" evidence="1">
    <location>
        <begin position="347"/>
        <end position="482"/>
    </location>
</feature>
<dbReference type="PROSITE" id="PS50887">
    <property type="entry name" value="GGDEF"/>
    <property type="match status" value="1"/>
</dbReference>
<dbReference type="NCBIfam" id="TIGR00254">
    <property type="entry name" value="GGDEF"/>
    <property type="match status" value="1"/>
</dbReference>
<reference evidence="2 3" key="1">
    <citation type="journal article" date="2020" name="Cell Host Microbe">
        <title>Functional and Genomic Variation between Human-Derived Isolates of Lachnospiraceae Reveals Inter- and Intra-Species Diversity.</title>
        <authorList>
            <person name="Sorbara M.T."/>
            <person name="Littmann E.R."/>
            <person name="Fontana E."/>
            <person name="Moody T.U."/>
            <person name="Kohout C.E."/>
            <person name="Gjonbalaj M."/>
            <person name="Eaton V."/>
            <person name="Seok R."/>
            <person name="Leiner I.M."/>
            <person name="Pamer E.G."/>
        </authorList>
    </citation>
    <scope>NUCLEOTIDE SEQUENCE [LARGE SCALE GENOMIC DNA]</scope>
    <source>
        <strain evidence="2 3">MSK.20.11</strain>
    </source>
</reference>
<proteinExistence type="predicted"/>
<evidence type="ECO:0000313" key="2">
    <source>
        <dbReference type="EMBL" id="NSF73101.1"/>
    </source>
</evidence>
<organism evidence="2 3">
    <name type="scientific">Blautia wexlerae</name>
    <dbReference type="NCBI Taxonomy" id="418240"/>
    <lineage>
        <taxon>Bacteria</taxon>
        <taxon>Bacillati</taxon>
        <taxon>Bacillota</taxon>
        <taxon>Clostridia</taxon>
        <taxon>Lachnospirales</taxon>
        <taxon>Lachnospiraceae</taxon>
        <taxon>Blautia</taxon>
    </lineage>
</organism>
<dbReference type="Gene3D" id="3.30.450.40">
    <property type="match status" value="1"/>
</dbReference>
<dbReference type="PANTHER" id="PTHR46663">
    <property type="entry name" value="DIGUANYLATE CYCLASE DGCT-RELATED"/>
    <property type="match status" value="1"/>
</dbReference>
<dbReference type="SMART" id="SM00267">
    <property type="entry name" value="GGDEF"/>
    <property type="match status" value="1"/>
</dbReference>
<dbReference type="InterPro" id="IPR000160">
    <property type="entry name" value="GGDEF_dom"/>
</dbReference>
<accession>A0ABX2GL84</accession>
<dbReference type="CDD" id="cd01949">
    <property type="entry name" value="GGDEF"/>
    <property type="match status" value="1"/>
</dbReference>
<dbReference type="EMBL" id="JAAIPF010000006">
    <property type="protein sequence ID" value="NSF73101.1"/>
    <property type="molecule type" value="Genomic_DNA"/>
</dbReference>
<dbReference type="SUPFAM" id="SSF55781">
    <property type="entry name" value="GAF domain-like"/>
    <property type="match status" value="1"/>
</dbReference>
<protein>
    <submittedName>
        <fullName evidence="2">GGDEF domain-containing protein</fullName>
    </submittedName>
</protein>
<dbReference type="Pfam" id="PF00990">
    <property type="entry name" value="GGDEF"/>
    <property type="match status" value="1"/>
</dbReference>
<gene>
    <name evidence="2" type="ORF">G4952_04525</name>
</gene>
<keyword evidence="3" id="KW-1185">Reference proteome</keyword>
<evidence type="ECO:0000259" key="1">
    <source>
        <dbReference type="PROSITE" id="PS50887"/>
    </source>
</evidence>
<dbReference type="InterPro" id="IPR029787">
    <property type="entry name" value="Nucleotide_cyclase"/>
</dbReference>
<dbReference type="RefSeq" id="WP_173742810.1">
    <property type="nucleotide sequence ID" value="NZ_JAAIPF010000006.1"/>
</dbReference>
<dbReference type="Proteomes" id="UP000822152">
    <property type="component" value="Unassembled WGS sequence"/>
</dbReference>
<comment type="caution">
    <text evidence="2">The sequence shown here is derived from an EMBL/GenBank/DDBJ whole genome shotgun (WGS) entry which is preliminary data.</text>
</comment>
<evidence type="ECO:0000313" key="3">
    <source>
        <dbReference type="Proteomes" id="UP000822152"/>
    </source>
</evidence>